<comment type="caution">
    <text evidence="2">The sequence shown here is derived from an EMBL/GenBank/DDBJ whole genome shotgun (WGS) entry which is preliminary data.</text>
</comment>
<feature type="region of interest" description="Disordered" evidence="1">
    <location>
        <begin position="185"/>
        <end position="240"/>
    </location>
</feature>
<reference evidence="2 3" key="1">
    <citation type="submission" date="2023-02" db="EMBL/GenBank/DDBJ databases">
        <title>LHISI_Scaffold_Assembly.</title>
        <authorList>
            <person name="Stuart O.P."/>
            <person name="Cleave R."/>
            <person name="Magrath M.J.L."/>
            <person name="Mikheyev A.S."/>
        </authorList>
    </citation>
    <scope>NUCLEOTIDE SEQUENCE [LARGE SCALE GENOMIC DNA]</scope>
    <source>
        <strain evidence="2">Daus_M_001</strain>
        <tissue evidence="2">Leg muscle</tissue>
    </source>
</reference>
<evidence type="ECO:0000256" key="1">
    <source>
        <dbReference type="SAM" id="MobiDB-lite"/>
    </source>
</evidence>
<evidence type="ECO:0000313" key="3">
    <source>
        <dbReference type="Proteomes" id="UP001159363"/>
    </source>
</evidence>
<feature type="compositionally biased region" description="Polar residues" evidence="1">
    <location>
        <begin position="701"/>
        <end position="715"/>
    </location>
</feature>
<sequence>MSVNVPFPSYDHFISKGLVGAAVQEPRAQDNTWCEIGWTQRLYPLEVVIIRRAALPLPSAVSYTKIVSVYSSNVYSTMLIGDTKAREWGSRQGRRRVPSALLYQWNTLRSVVRSQRDRSTSSLVEGTDKDAHVSDTESIRQFASDASLYPYQFGTGTENSCTDPSLTCGLGRRALANQFIALHPTLQHARNKNSRQRPFSRRRRRQKLRRARPRQIRSLRRGRQNGCDPPLSRTTSPPPLLLLHTTTKLRRPRTDIRMGATGPRAIARRRERPLSRTRNALITAKNYAGITQPRRARHDGQQPVKYKIDRRKPDRLCRPTSNFGLEIISILRRVVRHDAQNPRRNNARHDKNSSHDKHDSTQQFTRAIGRVDFFGFILEGAQELSYTVKIMGKLPGKCKRFGRLLTAKSSEPMRVIYVNMERRRNEGAGEVGNPQENPPTNGIVRHDLHLRKSARFALVGGERANRLATVAPWVVENSNSGYIHHLIHLPQAEQVYVMLINLCLVLVNEDRTLQHDSCVVLPLQQSRTGVQSSLLRAFGDGSVACARAVMKAPDLPMWKSGISKGPGRSCLAVGVGASPPCSQIAIFVVQRAQHDIAPRAAPVAALLRGMHARSRFPSFAEAVSEMTNSLFCNLSFHPICAVQDHDGNTARLARRSDEALGVRVSVARIAPSLLDLGRAVLSGTGMKGRRKREIPEKTRRPTASTGTIPTCENPVTRSGIEPGSPWWEASRLTAQAPWPLHGGVPTFDEGKTKCVGKYHLCKISTLNIPIFTTSYTVLFPYNVRPFHVRRLLEPRYPAVELGRPRADRVEDGVDLADYPNATPYEDYSGIVRTRELPGSHRLARRTRQAVPMAHVSLQQPRVRRGRGMAGNVSGASLRGIIRGDFSTPAAATRGDLRRRGAARRCALMYDVGVDV</sequence>
<dbReference type="EMBL" id="JARBHB010000006">
    <property type="protein sequence ID" value="KAJ8880459.1"/>
    <property type="molecule type" value="Genomic_DNA"/>
</dbReference>
<feature type="compositionally biased region" description="Basic and acidic residues" evidence="1">
    <location>
        <begin position="338"/>
        <end position="360"/>
    </location>
</feature>
<dbReference type="Proteomes" id="UP001159363">
    <property type="component" value="Chromosome 5"/>
</dbReference>
<protein>
    <submittedName>
        <fullName evidence="2">Uncharacterized protein</fullName>
    </submittedName>
</protein>
<feature type="compositionally biased region" description="Low complexity" evidence="1">
    <location>
        <begin position="229"/>
        <end position="240"/>
    </location>
</feature>
<gene>
    <name evidence="2" type="ORF">PR048_016929</name>
</gene>
<organism evidence="2 3">
    <name type="scientific">Dryococelus australis</name>
    <dbReference type="NCBI Taxonomy" id="614101"/>
    <lineage>
        <taxon>Eukaryota</taxon>
        <taxon>Metazoa</taxon>
        <taxon>Ecdysozoa</taxon>
        <taxon>Arthropoda</taxon>
        <taxon>Hexapoda</taxon>
        <taxon>Insecta</taxon>
        <taxon>Pterygota</taxon>
        <taxon>Neoptera</taxon>
        <taxon>Polyneoptera</taxon>
        <taxon>Phasmatodea</taxon>
        <taxon>Verophasmatodea</taxon>
        <taxon>Anareolatae</taxon>
        <taxon>Phasmatidae</taxon>
        <taxon>Eurycanthinae</taxon>
        <taxon>Dryococelus</taxon>
    </lineage>
</organism>
<accession>A0ABQ9H820</accession>
<feature type="region of interest" description="Disordered" evidence="1">
    <location>
        <begin position="338"/>
        <end position="362"/>
    </location>
</feature>
<name>A0ABQ9H820_9NEOP</name>
<feature type="region of interest" description="Disordered" evidence="1">
    <location>
        <begin position="685"/>
        <end position="715"/>
    </location>
</feature>
<feature type="compositionally biased region" description="Basic residues" evidence="1">
    <location>
        <begin position="189"/>
        <end position="223"/>
    </location>
</feature>
<evidence type="ECO:0000313" key="2">
    <source>
        <dbReference type="EMBL" id="KAJ8880459.1"/>
    </source>
</evidence>
<proteinExistence type="predicted"/>
<keyword evidence="3" id="KW-1185">Reference proteome</keyword>